<dbReference type="InterPro" id="IPR015500">
    <property type="entry name" value="Peptidase_S8_subtilisin-rel"/>
</dbReference>
<protein>
    <submittedName>
        <fullName evidence="9">Serine protease</fullName>
    </submittedName>
</protein>
<dbReference type="AlphaFoldDB" id="A0A810N197"/>
<dbReference type="PANTHER" id="PTHR43806:SF11">
    <property type="entry name" value="CEREVISIN-RELATED"/>
    <property type="match status" value="1"/>
</dbReference>
<evidence type="ECO:0000256" key="6">
    <source>
        <dbReference type="RuleBase" id="RU003355"/>
    </source>
</evidence>
<evidence type="ECO:0000256" key="2">
    <source>
        <dbReference type="ARBA" id="ARBA00022670"/>
    </source>
</evidence>
<sequence length="1084" mass="112805">MTKPRIWSRRTSAALLASVMAAGAMTVVGGGIAYANPTTGPDVLKGGPGDKLGAHDRALLAEARGKGEQTVTVIVTTEKGKTESVAAGLAKLGGKVGKQVDEVGYVRAQLPTSAVLRAAELPGVTAVDLNETVPLPAPDPVTDGTAARAARSAVVAPGADTPAANAFMPTHEIGSVAFKEANPTWDGRGITIGIMDSGIDLDHPALQTTTTGERKIVDWFTATDPVFEGDRTWRPMLTSVTGPTFTAAGATWTAPAGTYLFNTFAESAAAGGEVAGDVNRDGDTSDIWGILYNPVTNDIWVDINQNRNFTDDALMRPYAERFDVGYFGTDNPATPVQEKMPFVVEFREDVDTTAAGGPGLVDYVNIGIPSSSHGSHVAGITAANDMFGNAVFDGAAPGAKLVSARACTFAGGCTAAALYEGMIDLVVNRGVDVVNMSIGGLPGLNDGNNARTHLYNTLINDYGVQLFLSGGNNGPGVNTSGDPSVASDAVAVAASISQATWLANYGSVTRTPEQLFNFSSRGPREDGGLKPNITAPGSAISTTPLWLPGSPVAEAGYPLPPGYQMSNGTSMAAPQAAGGAALLLSAAKATNRDVTPAQLRRAIYSTGDWIPGVTANGQGNGKFNVPNAWNLLAGGVQPGGYTIDAPVCTPLSGFLATPHRGTGLYNRCAATDGGHSRNAPKQYEMTITRTTGPDRNIKHNVQWLGNDGTFRNGPKNIILPLNQPVKIHLEARGDYGDHSAIMRVDDPATPWVDFEFMNTVVVAKTTTAPDFSYAVSGTVDRNLFKTYFVTVPQGAKSLQVNLSGLAEGSQTRFVAFNPQGIPVDSTQSTQCFSNFPSPCKPDERSYDNPQPGIWEIEVESRRTSPQLENPYQLRARIQGVTVDPEVVELPNVTAGEPTPVNLSVTNDYGPVNVTASGGQLGSALGQRPTIAHLAVSTYQVVVPAGASRLVVRIGNPADPAADLDLFIYRNGAEVGRSAGGSSEETVTLTNPPAGTYTVEIDGYSVPAGTTEYDYLDVFYSTALGSVTAPATPLALAHGATGTLTGSVTVLSVPAAGRQLSGELQIVTDEGAVVGRGALEIGTVN</sequence>
<name>A0A810N197_9ACTN</name>
<keyword evidence="4 5" id="KW-0720">Serine protease</keyword>
<proteinExistence type="inferred from homology"/>
<feature type="domain" description="Peptidase C-terminal archaeal/bacterial" evidence="8">
    <location>
        <begin position="936"/>
        <end position="1001"/>
    </location>
</feature>
<dbReference type="InterPro" id="IPR023828">
    <property type="entry name" value="Peptidase_S8_Ser-AS"/>
</dbReference>
<dbReference type="PROSITE" id="PS51892">
    <property type="entry name" value="SUBTILASE"/>
    <property type="match status" value="1"/>
</dbReference>
<dbReference type="GO" id="GO:0004252">
    <property type="term" value="F:serine-type endopeptidase activity"/>
    <property type="evidence" value="ECO:0007669"/>
    <property type="project" value="UniProtKB-UniRule"/>
</dbReference>
<evidence type="ECO:0000313" key="10">
    <source>
        <dbReference type="Proteomes" id="UP000680866"/>
    </source>
</evidence>
<keyword evidence="3 5" id="KW-0378">Hydrolase</keyword>
<dbReference type="RefSeq" id="WP_246568756.1">
    <property type="nucleotide sequence ID" value="NZ_AP023359.1"/>
</dbReference>
<dbReference type="InterPro" id="IPR036852">
    <property type="entry name" value="Peptidase_S8/S53_dom_sf"/>
</dbReference>
<evidence type="ECO:0000256" key="5">
    <source>
        <dbReference type="PROSITE-ProRule" id="PRU01240"/>
    </source>
</evidence>
<evidence type="ECO:0000259" key="7">
    <source>
        <dbReference type="Pfam" id="PF00082"/>
    </source>
</evidence>
<dbReference type="PRINTS" id="PR00723">
    <property type="entry name" value="SUBTILISIN"/>
</dbReference>
<dbReference type="GO" id="GO:0006508">
    <property type="term" value="P:proteolysis"/>
    <property type="evidence" value="ECO:0007669"/>
    <property type="project" value="UniProtKB-KW"/>
</dbReference>
<gene>
    <name evidence="9" type="ORF">Prubr_34450</name>
</gene>
<comment type="similarity">
    <text evidence="1 5 6">Belongs to the peptidase S8 family.</text>
</comment>
<evidence type="ECO:0000256" key="1">
    <source>
        <dbReference type="ARBA" id="ARBA00011073"/>
    </source>
</evidence>
<keyword evidence="2 5" id="KW-0645">Protease</keyword>
<evidence type="ECO:0000259" key="8">
    <source>
        <dbReference type="Pfam" id="PF04151"/>
    </source>
</evidence>
<feature type="active site" description="Charge relay system" evidence="5">
    <location>
        <position position="373"/>
    </location>
</feature>
<dbReference type="PROSITE" id="PS00138">
    <property type="entry name" value="SUBTILASE_SER"/>
    <property type="match status" value="1"/>
</dbReference>
<dbReference type="InterPro" id="IPR000209">
    <property type="entry name" value="Peptidase_S8/S53_dom"/>
</dbReference>
<dbReference type="InterPro" id="IPR050131">
    <property type="entry name" value="Peptidase_S8_subtilisin-like"/>
</dbReference>
<evidence type="ECO:0000313" key="9">
    <source>
        <dbReference type="EMBL" id="BCJ66424.1"/>
    </source>
</evidence>
<dbReference type="Gene3D" id="3.40.50.200">
    <property type="entry name" value="Peptidase S8/S53 domain"/>
    <property type="match status" value="2"/>
</dbReference>
<dbReference type="InterPro" id="IPR007280">
    <property type="entry name" value="Peptidase_C_arc/bac"/>
</dbReference>
<dbReference type="EMBL" id="AP023359">
    <property type="protein sequence ID" value="BCJ66424.1"/>
    <property type="molecule type" value="Genomic_DNA"/>
</dbReference>
<dbReference type="KEGG" id="pry:Prubr_34450"/>
<dbReference type="SUPFAM" id="SSF52743">
    <property type="entry name" value="Subtilisin-like"/>
    <property type="match status" value="1"/>
</dbReference>
<dbReference type="Proteomes" id="UP000680866">
    <property type="component" value="Chromosome"/>
</dbReference>
<dbReference type="PROSITE" id="PS00136">
    <property type="entry name" value="SUBTILASE_ASP"/>
    <property type="match status" value="1"/>
</dbReference>
<feature type="active site" description="Charge relay system" evidence="5">
    <location>
        <position position="570"/>
    </location>
</feature>
<evidence type="ECO:0000256" key="4">
    <source>
        <dbReference type="ARBA" id="ARBA00022825"/>
    </source>
</evidence>
<keyword evidence="10" id="KW-1185">Reference proteome</keyword>
<reference evidence="9" key="1">
    <citation type="submission" date="2020-08" db="EMBL/GenBank/DDBJ databases">
        <title>Whole genome shotgun sequence of Polymorphospora rubra NBRC 101157.</title>
        <authorList>
            <person name="Komaki H."/>
            <person name="Tamura T."/>
        </authorList>
    </citation>
    <scope>NUCLEOTIDE SEQUENCE</scope>
    <source>
        <strain evidence="9">NBRC 101157</strain>
    </source>
</reference>
<evidence type="ECO:0000256" key="3">
    <source>
        <dbReference type="ARBA" id="ARBA00022801"/>
    </source>
</evidence>
<feature type="domain" description="Peptidase S8/S53" evidence="7">
    <location>
        <begin position="187"/>
        <end position="607"/>
    </location>
</feature>
<organism evidence="9 10">
    <name type="scientific">Polymorphospora rubra</name>
    <dbReference type="NCBI Taxonomy" id="338584"/>
    <lineage>
        <taxon>Bacteria</taxon>
        <taxon>Bacillati</taxon>
        <taxon>Actinomycetota</taxon>
        <taxon>Actinomycetes</taxon>
        <taxon>Micromonosporales</taxon>
        <taxon>Micromonosporaceae</taxon>
        <taxon>Polymorphospora</taxon>
    </lineage>
</organism>
<dbReference type="PANTHER" id="PTHR43806">
    <property type="entry name" value="PEPTIDASE S8"/>
    <property type="match status" value="1"/>
</dbReference>
<accession>A0A810N197</accession>
<dbReference type="Pfam" id="PF00082">
    <property type="entry name" value="Peptidase_S8"/>
    <property type="match status" value="1"/>
</dbReference>
<feature type="active site" description="Charge relay system" evidence="5">
    <location>
        <position position="196"/>
    </location>
</feature>
<dbReference type="Pfam" id="PF04151">
    <property type="entry name" value="PPC"/>
    <property type="match status" value="1"/>
</dbReference>
<dbReference type="InterPro" id="IPR023827">
    <property type="entry name" value="Peptidase_S8_Asp-AS"/>
</dbReference>
<dbReference type="Gene3D" id="2.60.120.380">
    <property type="match status" value="1"/>
</dbReference>